<dbReference type="Pfam" id="PF10348">
    <property type="entry name" value="DUF2427"/>
    <property type="match status" value="1"/>
</dbReference>
<evidence type="ECO:0000313" key="6">
    <source>
        <dbReference type="Proteomes" id="UP000812287"/>
    </source>
</evidence>
<dbReference type="Pfam" id="PF10355">
    <property type="entry name" value="Ytp1"/>
    <property type="match status" value="1"/>
</dbReference>
<dbReference type="RefSeq" id="XP_043042847.1">
    <property type="nucleotide sequence ID" value="XM_043176887.1"/>
</dbReference>
<evidence type="ECO:0000256" key="2">
    <source>
        <dbReference type="SAM" id="SignalP"/>
    </source>
</evidence>
<feature type="transmembrane region" description="Helical" evidence="1">
    <location>
        <begin position="127"/>
        <end position="145"/>
    </location>
</feature>
<dbReference type="Proteomes" id="UP000812287">
    <property type="component" value="Unassembled WGS sequence"/>
</dbReference>
<keyword evidence="1" id="KW-1133">Transmembrane helix</keyword>
<keyword evidence="1" id="KW-0472">Membrane</keyword>
<feature type="transmembrane region" description="Helical" evidence="1">
    <location>
        <begin position="426"/>
        <end position="445"/>
    </location>
</feature>
<proteinExistence type="predicted"/>
<feature type="transmembrane region" description="Helical" evidence="1">
    <location>
        <begin position="165"/>
        <end position="188"/>
    </location>
</feature>
<feature type="signal peptide" evidence="2">
    <location>
        <begin position="1"/>
        <end position="28"/>
    </location>
</feature>
<feature type="transmembrane region" description="Helical" evidence="1">
    <location>
        <begin position="583"/>
        <end position="604"/>
    </location>
</feature>
<dbReference type="OrthoDB" id="4005299at2759"/>
<gene>
    <name evidence="5" type="ORF">BT62DRAFT_1002928</name>
</gene>
<feature type="domain" description="DUF2427" evidence="3">
    <location>
        <begin position="88"/>
        <end position="177"/>
    </location>
</feature>
<evidence type="ECO:0000259" key="4">
    <source>
        <dbReference type="Pfam" id="PF10355"/>
    </source>
</evidence>
<dbReference type="PANTHER" id="PTHR31685:SF3">
    <property type="entry name" value="INTEGRAL MEMBRANE PROTEIN (AFU_ORTHOLOGUE AFUA_6G12730)"/>
    <property type="match status" value="1"/>
</dbReference>
<accession>A0A9P8AWX3</accession>
<feature type="transmembrane region" description="Helical" evidence="1">
    <location>
        <begin position="95"/>
        <end position="115"/>
    </location>
</feature>
<evidence type="ECO:0000256" key="1">
    <source>
        <dbReference type="SAM" id="Phobius"/>
    </source>
</evidence>
<feature type="chain" id="PRO_5040304861" evidence="2">
    <location>
        <begin position="29"/>
        <end position="622"/>
    </location>
</feature>
<protein>
    <submittedName>
        <fullName evidence="5">Cytoplasmic protein</fullName>
    </submittedName>
</protein>
<dbReference type="PANTHER" id="PTHR31685">
    <property type="entry name" value="INTEGRAL MEMBRANE PROTEIN (AFU_ORTHOLOGUE AFUA_6G12730)-RELATED"/>
    <property type="match status" value="1"/>
</dbReference>
<dbReference type="EMBL" id="MU250528">
    <property type="protein sequence ID" value="KAG7449347.1"/>
    <property type="molecule type" value="Genomic_DNA"/>
</dbReference>
<feature type="transmembrane region" description="Helical" evidence="1">
    <location>
        <begin position="512"/>
        <end position="534"/>
    </location>
</feature>
<dbReference type="InterPro" id="IPR018827">
    <property type="entry name" value="YTP1_C"/>
</dbReference>
<dbReference type="InterPro" id="IPR018825">
    <property type="entry name" value="DUF2427"/>
</dbReference>
<evidence type="ECO:0000259" key="3">
    <source>
        <dbReference type="Pfam" id="PF10348"/>
    </source>
</evidence>
<comment type="caution">
    <text evidence="5">The sequence shown here is derived from an EMBL/GenBank/DDBJ whole genome shotgun (WGS) entry which is preliminary data.</text>
</comment>
<feature type="domain" description="Protein YTP1-like C-terminal" evidence="4">
    <location>
        <begin position="328"/>
        <end position="605"/>
    </location>
</feature>
<sequence>MRSRWCALSLAIPTVALFLLLATLSADASLVVNDALPVDMLLAKRDDHHHHHMGAPLTELNETEVTLHHAAIPPSWYTLDFENDPPTDRQYPGLMFMHVVMMCLAFFVALPAGIIMRSVKHSWHGAVMILFYGLSLLGCASVALYKKLTPNMYQGSVHGMQSYLILAITILLTCIDLLNVFHRIVSFFQGGNKFMLRRFWNIAILGKDDIAHGLLDEYTGLVTEEPEQYELDDPKPSSSLVTDRHVHYGDETIHGDTAEWANNVNRHHREFSHSAASDRTLFGARSSHSDDFLDVDFKSPKTRVTLLRRIGQGIFATVERSIVIAAYGEAVLGVVIYTGGCRGNYTNGCLAHLIKGGIFWCYGLLTFARFLGSYSDLGWAWNRAPNKEYVTAEFVESLVIFSYGITNTWMERFGAKPGDPFTTKQIQHIGIAVMFWFAGLMGMALESRRIRKWMASSTIAALPTSASKEAVAEPPSYIASFNPFPALVIGVTGAAMSAHAQTYVFQVQIHMLWGYLLAAFSVLRCLTYFFVWLGPPRSILPSRPPTEALGSFFLACGGLSFQFSTEELTIAAMRRGRDDVMMFMNVAVAMTCLAFTWTICVVGFKGYLKSRLNPQVSYHSSA</sequence>
<name>A0A9P8AWX3_9AGAR</name>
<keyword evidence="1" id="KW-0812">Transmembrane</keyword>
<reference evidence="5" key="1">
    <citation type="submission" date="2020-11" db="EMBL/GenBank/DDBJ databases">
        <title>Adaptations for nitrogen fixation in a non-lichenized fungal sporocarp promotes dispersal by wood-feeding termites.</title>
        <authorList>
            <consortium name="DOE Joint Genome Institute"/>
            <person name="Koch R.A."/>
            <person name="Yoon G."/>
            <person name="Arayal U."/>
            <person name="Lail K."/>
            <person name="Amirebrahimi M."/>
            <person name="Labutti K."/>
            <person name="Lipzen A."/>
            <person name="Riley R."/>
            <person name="Barry K."/>
            <person name="Henrissat B."/>
            <person name="Grigoriev I.V."/>
            <person name="Herr J.R."/>
            <person name="Aime M.C."/>
        </authorList>
    </citation>
    <scope>NUCLEOTIDE SEQUENCE</scope>
    <source>
        <strain evidence="5">MCA 3950</strain>
    </source>
</reference>
<keyword evidence="2" id="KW-0732">Signal</keyword>
<evidence type="ECO:0000313" key="5">
    <source>
        <dbReference type="EMBL" id="KAG7449347.1"/>
    </source>
</evidence>
<dbReference type="AlphaFoldDB" id="A0A9P8AWX3"/>
<keyword evidence="6" id="KW-1185">Reference proteome</keyword>
<dbReference type="GeneID" id="66099174"/>
<organism evidence="5 6">
    <name type="scientific">Guyanagaster necrorhizus</name>
    <dbReference type="NCBI Taxonomy" id="856835"/>
    <lineage>
        <taxon>Eukaryota</taxon>
        <taxon>Fungi</taxon>
        <taxon>Dikarya</taxon>
        <taxon>Basidiomycota</taxon>
        <taxon>Agaricomycotina</taxon>
        <taxon>Agaricomycetes</taxon>
        <taxon>Agaricomycetidae</taxon>
        <taxon>Agaricales</taxon>
        <taxon>Marasmiineae</taxon>
        <taxon>Physalacriaceae</taxon>
        <taxon>Guyanagaster</taxon>
    </lineage>
</organism>